<dbReference type="InterPro" id="IPR047215">
    <property type="entry name" value="Galactose_mutarotase-like"/>
</dbReference>
<evidence type="ECO:0000256" key="8">
    <source>
        <dbReference type="PIRSR" id="PIRSR005096-3"/>
    </source>
</evidence>
<evidence type="ECO:0000256" key="4">
    <source>
        <dbReference type="ARBA" id="ARBA00023277"/>
    </source>
</evidence>
<dbReference type="EC" id="5.1.3.3" evidence="5"/>
<dbReference type="GO" id="GO:0033499">
    <property type="term" value="P:galactose catabolic process via UDP-galactose, Leloir pathway"/>
    <property type="evidence" value="ECO:0007669"/>
    <property type="project" value="TreeGrafter"/>
</dbReference>
<proteinExistence type="inferred from homology"/>
<name>A0A975AKD5_9GAMM</name>
<dbReference type="InterPro" id="IPR008183">
    <property type="entry name" value="Aldose_1/G6P_1-epimerase"/>
</dbReference>
<evidence type="ECO:0000256" key="6">
    <source>
        <dbReference type="PIRSR" id="PIRSR005096-1"/>
    </source>
</evidence>
<dbReference type="PANTHER" id="PTHR10091">
    <property type="entry name" value="ALDOSE-1-EPIMERASE"/>
    <property type="match status" value="1"/>
</dbReference>
<evidence type="ECO:0000256" key="5">
    <source>
        <dbReference type="PIRNR" id="PIRNR005096"/>
    </source>
</evidence>
<dbReference type="RefSeq" id="WP_207324712.1">
    <property type="nucleotide sequence ID" value="NZ_CP071504.1"/>
</dbReference>
<feature type="binding site" evidence="8">
    <location>
        <begin position="175"/>
        <end position="177"/>
    </location>
    <ligand>
        <name>beta-D-galactose</name>
        <dbReference type="ChEBI" id="CHEBI:27667"/>
    </ligand>
</feature>
<feature type="binding site" evidence="7">
    <location>
        <position position="243"/>
    </location>
    <ligand>
        <name>beta-D-galactose</name>
        <dbReference type="ChEBI" id="CHEBI:27667"/>
    </ligand>
</feature>
<dbReference type="CDD" id="cd09019">
    <property type="entry name" value="galactose_mutarotase_like"/>
    <property type="match status" value="1"/>
</dbReference>
<comment type="pathway">
    <text evidence="1 5">Carbohydrate metabolism; hexose metabolism.</text>
</comment>
<keyword evidence="3 5" id="KW-0413">Isomerase</keyword>
<dbReference type="GO" id="GO:0004034">
    <property type="term" value="F:aldose 1-epimerase activity"/>
    <property type="evidence" value="ECO:0007669"/>
    <property type="project" value="UniProtKB-EC"/>
</dbReference>
<organism evidence="9 10">
    <name type="scientific">Shewanella cyperi</name>
    <dbReference type="NCBI Taxonomy" id="2814292"/>
    <lineage>
        <taxon>Bacteria</taxon>
        <taxon>Pseudomonadati</taxon>
        <taxon>Pseudomonadota</taxon>
        <taxon>Gammaproteobacteria</taxon>
        <taxon>Alteromonadales</taxon>
        <taxon>Shewanellaceae</taxon>
        <taxon>Shewanella</taxon>
    </lineage>
</organism>
<dbReference type="InterPro" id="IPR011013">
    <property type="entry name" value="Gal_mutarotase_sf_dom"/>
</dbReference>
<dbReference type="Pfam" id="PF01263">
    <property type="entry name" value="Aldose_epim"/>
    <property type="match status" value="1"/>
</dbReference>
<dbReference type="Gene3D" id="2.70.98.10">
    <property type="match status" value="1"/>
</dbReference>
<evidence type="ECO:0000256" key="3">
    <source>
        <dbReference type="ARBA" id="ARBA00023235"/>
    </source>
</evidence>
<dbReference type="PANTHER" id="PTHR10091:SF0">
    <property type="entry name" value="GALACTOSE MUTAROTASE"/>
    <property type="match status" value="1"/>
</dbReference>
<feature type="binding site" evidence="8">
    <location>
        <begin position="80"/>
        <end position="81"/>
    </location>
    <ligand>
        <name>beta-D-galactose</name>
        <dbReference type="ChEBI" id="CHEBI:27667"/>
    </ligand>
</feature>
<dbReference type="InterPro" id="IPR014718">
    <property type="entry name" value="GH-type_carb-bd"/>
</dbReference>
<evidence type="ECO:0000256" key="1">
    <source>
        <dbReference type="ARBA" id="ARBA00005028"/>
    </source>
</evidence>
<reference evidence="9 10" key="1">
    <citation type="submission" date="2021-03" db="EMBL/GenBank/DDBJ databases">
        <title>Novel species identification of genus Shewanella.</title>
        <authorList>
            <person name="Liu G."/>
            <person name="Zhang Q."/>
        </authorList>
    </citation>
    <scope>NUCLEOTIDE SEQUENCE [LARGE SCALE GENOMIC DNA]</scope>
    <source>
        <strain evidence="9 10">FJAT-53726</strain>
    </source>
</reference>
<keyword evidence="10" id="KW-1185">Reference proteome</keyword>
<dbReference type="SUPFAM" id="SSF74650">
    <property type="entry name" value="Galactose mutarotase-like"/>
    <property type="match status" value="1"/>
</dbReference>
<feature type="active site" description="Proton donor" evidence="6">
    <location>
        <position position="175"/>
    </location>
</feature>
<dbReference type="GO" id="GO:0030246">
    <property type="term" value="F:carbohydrate binding"/>
    <property type="evidence" value="ECO:0007669"/>
    <property type="project" value="InterPro"/>
</dbReference>
<protein>
    <recommendedName>
        <fullName evidence="5">Aldose 1-epimerase</fullName>
        <ecNumber evidence="5">5.1.3.3</ecNumber>
    </recommendedName>
</protein>
<dbReference type="GO" id="GO:0006006">
    <property type="term" value="P:glucose metabolic process"/>
    <property type="evidence" value="ECO:0007669"/>
    <property type="project" value="TreeGrafter"/>
</dbReference>
<dbReference type="PIRSF" id="PIRSF005096">
    <property type="entry name" value="GALM"/>
    <property type="match status" value="1"/>
</dbReference>
<keyword evidence="4 5" id="KW-0119">Carbohydrate metabolism</keyword>
<dbReference type="Proteomes" id="UP000663281">
    <property type="component" value="Chromosome"/>
</dbReference>
<dbReference type="KEGG" id="scyp:JYB88_15725"/>
<dbReference type="EMBL" id="CP071504">
    <property type="protein sequence ID" value="QSX29626.1"/>
    <property type="molecule type" value="Genomic_DNA"/>
</dbReference>
<evidence type="ECO:0000313" key="10">
    <source>
        <dbReference type="Proteomes" id="UP000663281"/>
    </source>
</evidence>
<comment type="catalytic activity">
    <reaction evidence="5">
        <text>alpha-D-glucose = beta-D-glucose</text>
        <dbReference type="Rhea" id="RHEA:10264"/>
        <dbReference type="ChEBI" id="CHEBI:15903"/>
        <dbReference type="ChEBI" id="CHEBI:17925"/>
        <dbReference type="EC" id="5.1.3.3"/>
    </reaction>
</comment>
<comment type="similarity">
    <text evidence="2 5">Belongs to the aldose epimerase family.</text>
</comment>
<dbReference type="NCBIfam" id="NF008277">
    <property type="entry name" value="PRK11055.1"/>
    <property type="match status" value="1"/>
</dbReference>
<sequence>MVRFTVLDPWQDPRGGEIERVRLDNGILALEVLSLGGIIRSLWAPDRHGERANIVLGAEDAAAYLEQQAHLGAIAGRYANRIAGGKLSHQGKNIQLDTNLAGNCLHGGFEGFNRRRWQLGMLSDGVRLTLVSPNGDGGFPGECRVQLDYRLAGHNLYVEMQAVTDSACPVSLTQHSYFNLEGSKATNAEHRIQILADKVLTLDETGIPNGIRDVTESVFDLRQPQRLGDHLSHEALAATKGYDHPFWLDNDAADLKKCAVLSSPVSGRRMTLYSNQPTVQLYCANFLGGTPGRAGQSYRDYQAVCLEPQLAPDAPNQPDLGRGWLQAGEVYHHISRYRFDCTD</sequence>
<dbReference type="InterPro" id="IPR015443">
    <property type="entry name" value="Aldose_1-epimerase"/>
</dbReference>
<feature type="active site" description="Proton acceptor" evidence="6">
    <location>
        <position position="307"/>
    </location>
</feature>
<evidence type="ECO:0000256" key="7">
    <source>
        <dbReference type="PIRSR" id="PIRSR005096-2"/>
    </source>
</evidence>
<accession>A0A975AKD5</accession>
<dbReference type="AlphaFoldDB" id="A0A975AKD5"/>
<evidence type="ECO:0000313" key="9">
    <source>
        <dbReference type="EMBL" id="QSX29626.1"/>
    </source>
</evidence>
<dbReference type="GO" id="GO:0005737">
    <property type="term" value="C:cytoplasm"/>
    <property type="evidence" value="ECO:0007669"/>
    <property type="project" value="TreeGrafter"/>
</dbReference>
<gene>
    <name evidence="9" type="ORF">JYB88_15725</name>
</gene>
<evidence type="ECO:0000256" key="2">
    <source>
        <dbReference type="ARBA" id="ARBA00006206"/>
    </source>
</evidence>